<sequence>MDNNQAQPLQQITQPTSRLFSLECPDDQEPQDAEWERLYRDMEDSLTGKSENEQHSFLQEKASRGGANYPELVSALLFGILTSDKPTGRKYFQRLSFINRDSFQPAVRKLHLLAQSKHFYFMHTEVREQMFWVLSELTTLNVGGLEPVYLALLRQIRGGLFCYFVHAVIGGRVNGAGYRVSGKDYVDVVRLTNIFGGRAGKSERKGGVGCIKHGQRRVPTIVSSQSTKADDEIGWITLLRSCHTGGDVDRRNVALCEALATLLTKHR</sequence>
<name>A0A433QJU5_9FUNG</name>
<evidence type="ECO:0000259" key="2">
    <source>
        <dbReference type="Pfam" id="PF10189"/>
    </source>
</evidence>
<dbReference type="AlphaFoldDB" id="A0A433QJU5"/>
<proteinExistence type="predicted"/>
<dbReference type="InterPro" id="IPR045334">
    <property type="entry name" value="INTS3"/>
</dbReference>
<dbReference type="EMBL" id="RBNJ01004337">
    <property type="protein sequence ID" value="RUS30052.1"/>
    <property type="molecule type" value="Genomic_DNA"/>
</dbReference>
<evidence type="ECO:0000313" key="4">
    <source>
        <dbReference type="Proteomes" id="UP000274822"/>
    </source>
</evidence>
<organism evidence="3 4">
    <name type="scientific">Jimgerdemannia flammicorona</name>
    <dbReference type="NCBI Taxonomy" id="994334"/>
    <lineage>
        <taxon>Eukaryota</taxon>
        <taxon>Fungi</taxon>
        <taxon>Fungi incertae sedis</taxon>
        <taxon>Mucoromycota</taxon>
        <taxon>Mucoromycotina</taxon>
        <taxon>Endogonomycetes</taxon>
        <taxon>Endogonales</taxon>
        <taxon>Endogonaceae</taxon>
        <taxon>Jimgerdemannia</taxon>
    </lineage>
</organism>
<accession>A0A433QJU5</accession>
<dbReference type="InterPro" id="IPR019333">
    <property type="entry name" value="INTS3_N"/>
</dbReference>
<feature type="compositionally biased region" description="Polar residues" evidence="1">
    <location>
        <begin position="1"/>
        <end position="19"/>
    </location>
</feature>
<dbReference type="GO" id="GO:0005737">
    <property type="term" value="C:cytoplasm"/>
    <property type="evidence" value="ECO:0007669"/>
    <property type="project" value="TreeGrafter"/>
</dbReference>
<reference evidence="3 4" key="1">
    <citation type="journal article" date="2018" name="New Phytol.">
        <title>Phylogenomics of Endogonaceae and evolution of mycorrhizas within Mucoromycota.</title>
        <authorList>
            <person name="Chang Y."/>
            <person name="Desiro A."/>
            <person name="Na H."/>
            <person name="Sandor L."/>
            <person name="Lipzen A."/>
            <person name="Clum A."/>
            <person name="Barry K."/>
            <person name="Grigoriev I.V."/>
            <person name="Martin F.M."/>
            <person name="Stajich J.E."/>
            <person name="Smith M.E."/>
            <person name="Bonito G."/>
            <person name="Spatafora J.W."/>
        </authorList>
    </citation>
    <scope>NUCLEOTIDE SEQUENCE [LARGE SCALE GENOMIC DNA]</scope>
    <source>
        <strain evidence="3 4">AD002</strain>
    </source>
</reference>
<gene>
    <name evidence="3" type="ORF">BC938DRAFT_479898</name>
</gene>
<comment type="caution">
    <text evidence="3">The sequence shown here is derived from an EMBL/GenBank/DDBJ whole genome shotgun (WGS) entry which is preliminary data.</text>
</comment>
<evidence type="ECO:0000256" key="1">
    <source>
        <dbReference type="SAM" id="MobiDB-lite"/>
    </source>
</evidence>
<dbReference type="PANTHER" id="PTHR13587">
    <property type="entry name" value="INTEGRATOR COMPLEX SUBUNIT 3"/>
    <property type="match status" value="1"/>
</dbReference>
<evidence type="ECO:0000313" key="3">
    <source>
        <dbReference type="EMBL" id="RUS30052.1"/>
    </source>
</evidence>
<protein>
    <recommendedName>
        <fullName evidence="2">Integrator complex subunit 3 N-terminal domain-containing protein</fullName>
    </recommendedName>
</protein>
<dbReference type="Pfam" id="PF10189">
    <property type="entry name" value="Ints3_N"/>
    <property type="match status" value="1"/>
</dbReference>
<keyword evidence="4" id="KW-1185">Reference proteome</keyword>
<dbReference type="Proteomes" id="UP000274822">
    <property type="component" value="Unassembled WGS sequence"/>
</dbReference>
<dbReference type="PANTHER" id="PTHR13587:SF7">
    <property type="entry name" value="INTEGRATOR COMPLEX SUBUNIT 3"/>
    <property type="match status" value="1"/>
</dbReference>
<feature type="region of interest" description="Disordered" evidence="1">
    <location>
        <begin position="1"/>
        <end position="31"/>
    </location>
</feature>
<feature type="domain" description="Integrator complex subunit 3 N-terminal" evidence="2">
    <location>
        <begin position="69"/>
        <end position="159"/>
    </location>
</feature>